<reference evidence="1 2" key="1">
    <citation type="submission" date="2014-03" db="EMBL/GenBank/DDBJ databases">
        <authorList>
            <person name="Urmite Genomes U."/>
        </authorList>
    </citation>
    <scope>NUCLEOTIDE SEQUENCE [LARGE SCALE GENOMIC DNA]</scope>
    <source>
        <strain evidence="1 2">Vm-5</strain>
    </source>
</reference>
<dbReference type="AlphaFoldDB" id="A0A024QBS9"/>
<dbReference type="InterPro" id="IPR009256">
    <property type="entry name" value="YqgQ-like"/>
</dbReference>
<dbReference type="eggNOG" id="COG4483">
    <property type="taxonomic scope" value="Bacteria"/>
</dbReference>
<dbReference type="SUPFAM" id="SSF158379">
    <property type="entry name" value="YqgQ-like"/>
    <property type="match status" value="1"/>
</dbReference>
<dbReference type="RefSeq" id="WP_021291121.1">
    <property type="nucleotide sequence ID" value="NZ_BNER01000002.1"/>
</dbReference>
<evidence type="ECO:0000313" key="1">
    <source>
        <dbReference type="EMBL" id="CDQ39660.1"/>
    </source>
</evidence>
<reference evidence="2" key="2">
    <citation type="submission" date="2014-05" db="EMBL/GenBank/DDBJ databases">
        <title>Draft genome sequence of Virgibacillus massiliensis Vm-5.</title>
        <authorList>
            <person name="Khelaifia S."/>
            <person name="Croce O."/>
            <person name="Lagier J.C."/>
            <person name="Raoult D."/>
        </authorList>
    </citation>
    <scope>NUCLEOTIDE SEQUENCE [LARGE SCALE GENOMIC DNA]</scope>
    <source>
        <strain evidence="2">Vm-5</strain>
    </source>
</reference>
<evidence type="ECO:0000313" key="2">
    <source>
        <dbReference type="Proteomes" id="UP000028875"/>
    </source>
</evidence>
<dbReference type="Pfam" id="PF06014">
    <property type="entry name" value="YqgQ-like"/>
    <property type="match status" value="1"/>
</dbReference>
<dbReference type="STRING" id="1462526.BN990_01972"/>
<accession>A0A024QBS9</accession>
<name>A0A024QBS9_9BACI</name>
<dbReference type="OrthoDB" id="2361671at2"/>
<gene>
    <name evidence="1" type="ORF">BN990_01972</name>
</gene>
<dbReference type="InterPro" id="IPR023164">
    <property type="entry name" value="YqgQ-like_sf"/>
</dbReference>
<dbReference type="Proteomes" id="UP000028875">
    <property type="component" value="Unassembled WGS sequence"/>
</dbReference>
<sequence length="72" mass="8695">METIYDIQQLLKKYGTFIYTGNRMGDLEMMAMELDELYKLHFIENERYLQAKLLIKKERDWMRLNKKGGTGE</sequence>
<evidence type="ECO:0008006" key="3">
    <source>
        <dbReference type="Google" id="ProtNLM"/>
    </source>
</evidence>
<proteinExistence type="predicted"/>
<dbReference type="EMBL" id="CCDP010000001">
    <property type="protein sequence ID" value="CDQ39660.1"/>
    <property type="molecule type" value="Genomic_DNA"/>
</dbReference>
<keyword evidence="2" id="KW-1185">Reference proteome</keyword>
<organism evidence="1 2">
    <name type="scientific">Virgibacillus massiliensis</name>
    <dbReference type="NCBI Taxonomy" id="1462526"/>
    <lineage>
        <taxon>Bacteria</taxon>
        <taxon>Bacillati</taxon>
        <taxon>Bacillota</taxon>
        <taxon>Bacilli</taxon>
        <taxon>Bacillales</taxon>
        <taxon>Bacillaceae</taxon>
        <taxon>Virgibacillus</taxon>
    </lineage>
</organism>
<protein>
    <recommendedName>
        <fullName evidence="3">DUF910 family protein</fullName>
    </recommendedName>
</protein>
<dbReference type="Gene3D" id="1.10.287.760">
    <property type="entry name" value="YqgQ-like"/>
    <property type="match status" value="1"/>
</dbReference>
<comment type="caution">
    <text evidence="1">The sequence shown here is derived from an EMBL/GenBank/DDBJ whole genome shotgun (WGS) entry which is preliminary data.</text>
</comment>